<proteinExistence type="predicted"/>
<evidence type="ECO:0000313" key="2">
    <source>
        <dbReference type="Proteomes" id="UP000199064"/>
    </source>
</evidence>
<dbReference type="RefSeq" id="WP_090327428.1">
    <property type="nucleotide sequence ID" value="NZ_FNSL01000001.1"/>
</dbReference>
<gene>
    <name evidence="1" type="ORF">SAMN05216452_1185</name>
</gene>
<evidence type="ECO:0000313" key="1">
    <source>
        <dbReference type="EMBL" id="SEB43340.1"/>
    </source>
</evidence>
<name>A0A1H4JAK3_9HYPH</name>
<protein>
    <submittedName>
        <fullName evidence="1">Uncharacterized protein</fullName>
    </submittedName>
</protein>
<reference evidence="2" key="1">
    <citation type="submission" date="2016-10" db="EMBL/GenBank/DDBJ databases">
        <authorList>
            <person name="Varghese N."/>
            <person name="Submissions S."/>
        </authorList>
    </citation>
    <scope>NUCLEOTIDE SEQUENCE [LARGE SCALE GENOMIC DNA]</scope>
    <source>
        <strain evidence="2">ES.061</strain>
    </source>
</reference>
<dbReference type="AlphaFoldDB" id="A0A1H4JAK3"/>
<dbReference type="EMBL" id="FNSL01000001">
    <property type="protein sequence ID" value="SEB43340.1"/>
    <property type="molecule type" value="Genomic_DNA"/>
</dbReference>
<accession>A0A1H4JAK3</accession>
<keyword evidence="2" id="KW-1185">Reference proteome</keyword>
<sequence>MSRGPGIVQRRIMAAFEDQPAKRFTVEELCELAYPGEPIERKHKESVRRALNKIAPDAGLWKSRTALPDGFGWRHLVGRSASY</sequence>
<organism evidence="1 2">
    <name type="scientific">Nitratireductor aquibiodomus</name>
    <dbReference type="NCBI Taxonomy" id="204799"/>
    <lineage>
        <taxon>Bacteria</taxon>
        <taxon>Pseudomonadati</taxon>
        <taxon>Pseudomonadota</taxon>
        <taxon>Alphaproteobacteria</taxon>
        <taxon>Hyphomicrobiales</taxon>
        <taxon>Phyllobacteriaceae</taxon>
        <taxon>Nitratireductor</taxon>
    </lineage>
</organism>
<dbReference type="Proteomes" id="UP000199064">
    <property type="component" value="Unassembled WGS sequence"/>
</dbReference>